<evidence type="ECO:0000313" key="1">
    <source>
        <dbReference type="EMBL" id="KER26356.1"/>
    </source>
</evidence>
<sequence>MGHRIDLENVEVLRRGLRFTPHRLTAEAVEITRHYSVNRMEGAELPTVWKAVLRISGSRVKEAVETELVEIDDALHNPVATFYVYYEADPGTKLQHHPKEFNLHAETTIEVRFRFPVPPNMTVDASKSSQAKALSDMMTKELNRNFDMNQVVESTVLEGFEFTGSPVMFRGMVNFNLYKLQKRFIQFDWTNPVNTFNLYMRNQIPFFMKGSVTTASVGKKDTSAQVGRLNPEEAQLGGRFGVDTQRSDSGKRLLQCLFLVSTNLQHERSNRVTYRPPATRRFWTQLDHVTINYRWNRQLKIVVPSGMLKSTLITPDYHSALRQH</sequence>
<organism evidence="1 2">
    <name type="scientific">Opisthorchis viverrini</name>
    <name type="common">Southeast Asian liver fluke</name>
    <dbReference type="NCBI Taxonomy" id="6198"/>
    <lineage>
        <taxon>Eukaryota</taxon>
        <taxon>Metazoa</taxon>
        <taxon>Spiralia</taxon>
        <taxon>Lophotrochozoa</taxon>
        <taxon>Platyhelminthes</taxon>
        <taxon>Trematoda</taxon>
        <taxon>Digenea</taxon>
        <taxon>Opisthorchiida</taxon>
        <taxon>Opisthorchiata</taxon>
        <taxon>Opisthorchiidae</taxon>
        <taxon>Opisthorchis</taxon>
    </lineage>
</organism>
<dbReference type="CTD" id="20320580"/>
<proteinExistence type="predicted"/>
<protein>
    <submittedName>
        <fullName evidence="1">Uncharacterized protein</fullName>
    </submittedName>
</protein>
<gene>
    <name evidence="1" type="ORF">T265_06401</name>
</gene>
<dbReference type="AlphaFoldDB" id="A0A074ZGD8"/>
<evidence type="ECO:0000313" key="2">
    <source>
        <dbReference type="Proteomes" id="UP000054324"/>
    </source>
</evidence>
<dbReference type="Proteomes" id="UP000054324">
    <property type="component" value="Unassembled WGS sequence"/>
</dbReference>
<dbReference type="KEGG" id="ovi:T265_06401"/>
<dbReference type="RefSeq" id="XP_009169913.1">
    <property type="nucleotide sequence ID" value="XM_009171649.1"/>
</dbReference>
<name>A0A074ZGD8_OPIVI</name>
<keyword evidence="2" id="KW-1185">Reference proteome</keyword>
<dbReference type="OrthoDB" id="10301415at2759"/>
<reference evidence="1 2" key="1">
    <citation type="submission" date="2013-11" db="EMBL/GenBank/DDBJ databases">
        <title>Opisthorchis viverrini - life in the bile duct.</title>
        <authorList>
            <person name="Young N.D."/>
            <person name="Nagarajan N."/>
            <person name="Lin S.J."/>
            <person name="Korhonen P.K."/>
            <person name="Jex A.R."/>
            <person name="Hall R.S."/>
            <person name="Safavi-Hemami H."/>
            <person name="Kaewkong W."/>
            <person name="Bertrand D."/>
            <person name="Gao S."/>
            <person name="Seet Q."/>
            <person name="Wongkham S."/>
            <person name="Teh B.T."/>
            <person name="Wongkham C."/>
            <person name="Intapan P.M."/>
            <person name="Maleewong W."/>
            <person name="Yang X."/>
            <person name="Hu M."/>
            <person name="Wang Z."/>
            <person name="Hofmann A."/>
            <person name="Sternberg P.W."/>
            <person name="Tan P."/>
            <person name="Wang J."/>
            <person name="Gasser R.B."/>
        </authorList>
    </citation>
    <scope>NUCLEOTIDE SEQUENCE [LARGE SCALE GENOMIC DNA]</scope>
</reference>
<dbReference type="GeneID" id="20320580"/>
<dbReference type="EMBL" id="KL596750">
    <property type="protein sequence ID" value="KER26356.1"/>
    <property type="molecule type" value="Genomic_DNA"/>
</dbReference>
<accession>A0A074ZGD8</accession>